<dbReference type="AlphaFoldDB" id="A0A6P8VVX7"/>
<dbReference type="InParanoid" id="A0A6P8VVX7"/>
<proteinExistence type="predicted"/>
<reference evidence="2" key="1">
    <citation type="submission" date="2025-08" db="UniProtKB">
        <authorList>
            <consortium name="RefSeq"/>
        </authorList>
    </citation>
    <scope>IDENTIFICATION</scope>
</reference>
<dbReference type="OrthoDB" id="9412522at2759"/>
<evidence type="ECO:0000313" key="2">
    <source>
        <dbReference type="RefSeq" id="XP_034095191.1"/>
    </source>
</evidence>
<dbReference type="RefSeq" id="XP_034095191.1">
    <property type="nucleotide sequence ID" value="XM_034239300.1"/>
</dbReference>
<dbReference type="Proteomes" id="UP000515161">
    <property type="component" value="Unplaced"/>
</dbReference>
<organism evidence="1 2">
    <name type="scientific">Gymnodraco acuticeps</name>
    <name type="common">Antarctic dragonfish</name>
    <dbReference type="NCBI Taxonomy" id="8218"/>
    <lineage>
        <taxon>Eukaryota</taxon>
        <taxon>Metazoa</taxon>
        <taxon>Chordata</taxon>
        <taxon>Craniata</taxon>
        <taxon>Vertebrata</taxon>
        <taxon>Euteleostomi</taxon>
        <taxon>Actinopterygii</taxon>
        <taxon>Neopterygii</taxon>
        <taxon>Teleostei</taxon>
        <taxon>Neoteleostei</taxon>
        <taxon>Acanthomorphata</taxon>
        <taxon>Eupercaria</taxon>
        <taxon>Perciformes</taxon>
        <taxon>Notothenioidei</taxon>
        <taxon>Bathydraconidae</taxon>
        <taxon>Gymnodraco</taxon>
    </lineage>
</organism>
<protein>
    <submittedName>
        <fullName evidence="2">Uncharacterized protein LOC117561731</fullName>
    </submittedName>
</protein>
<keyword evidence="1" id="KW-1185">Reference proteome</keyword>
<dbReference type="GeneID" id="117561731"/>
<name>A0A6P8VVX7_GYMAC</name>
<accession>A0A6P8VVX7</accession>
<sequence length="203" mass="22904">MLGLSHSISCLHAAPLQSLVCLATASHQEQTRWANMLRAAAQHQSPALWCEASPDTRAFLDAVSSLKRLRGNCQTEVHPVGDGEEPFRLLLLSEVYRMTKQQVKAAAGQHRSHDHRSVFLAKSEDGKGDFSILNLLLFLLEVMCEPMLKSLQHMVIPKRDRTLQEVAAPTWDGFASTWQYFLETYPDASVWPWPRRCPDVEVP</sequence>
<gene>
    <name evidence="2" type="primary">LOC117561731</name>
</gene>
<dbReference type="KEGG" id="gacu:117561731"/>
<evidence type="ECO:0000313" key="1">
    <source>
        <dbReference type="Proteomes" id="UP000515161"/>
    </source>
</evidence>